<reference evidence="1 2" key="1">
    <citation type="submission" date="2014-10" db="EMBL/GenBank/DDBJ databases">
        <title>Draft genome of the hookworm Ancylostoma caninum.</title>
        <authorList>
            <person name="Mitreva M."/>
        </authorList>
    </citation>
    <scope>NUCLEOTIDE SEQUENCE [LARGE SCALE GENOMIC DNA]</scope>
    <source>
        <strain evidence="1 2">Baltimore</strain>
    </source>
</reference>
<proteinExistence type="predicted"/>
<comment type="caution">
    <text evidence="1">The sequence shown here is derived from an EMBL/GenBank/DDBJ whole genome shotgun (WGS) entry which is preliminary data.</text>
</comment>
<organism evidence="1 2">
    <name type="scientific">Ancylostoma caninum</name>
    <name type="common">Dog hookworm</name>
    <dbReference type="NCBI Taxonomy" id="29170"/>
    <lineage>
        <taxon>Eukaryota</taxon>
        <taxon>Metazoa</taxon>
        <taxon>Ecdysozoa</taxon>
        <taxon>Nematoda</taxon>
        <taxon>Chromadorea</taxon>
        <taxon>Rhabditida</taxon>
        <taxon>Rhabditina</taxon>
        <taxon>Rhabditomorpha</taxon>
        <taxon>Strongyloidea</taxon>
        <taxon>Ancylostomatidae</taxon>
        <taxon>Ancylostomatinae</taxon>
        <taxon>Ancylostoma</taxon>
    </lineage>
</organism>
<evidence type="ECO:0000313" key="1">
    <source>
        <dbReference type="EMBL" id="RCN51253.1"/>
    </source>
</evidence>
<name>A0A368H3R9_ANCCA</name>
<accession>A0A368H3R9</accession>
<gene>
    <name evidence="1" type="ORF">ANCCAN_02614</name>
</gene>
<dbReference type="EMBL" id="JOJR01000015">
    <property type="protein sequence ID" value="RCN51253.1"/>
    <property type="molecule type" value="Genomic_DNA"/>
</dbReference>
<sequence>MYVAVGDKADPSHKDYEAKNVETSKKMAGKEEDYIAVGSFDKLNKTMDQVVKRLCNKEIK</sequence>
<dbReference type="Proteomes" id="UP000252519">
    <property type="component" value="Unassembled WGS sequence"/>
</dbReference>
<dbReference type="AlphaFoldDB" id="A0A368H3R9"/>
<keyword evidence="2" id="KW-1185">Reference proteome</keyword>
<protein>
    <submittedName>
        <fullName evidence="1">Uncharacterized protein</fullName>
    </submittedName>
</protein>
<evidence type="ECO:0000313" key="2">
    <source>
        <dbReference type="Proteomes" id="UP000252519"/>
    </source>
</evidence>